<evidence type="ECO:0000313" key="2">
    <source>
        <dbReference type="EMBL" id="GHA82199.1"/>
    </source>
</evidence>
<keyword evidence="3" id="KW-1185">Reference proteome</keyword>
<dbReference type="EMBL" id="BMYD01000003">
    <property type="protein sequence ID" value="GHA82199.1"/>
    <property type="molecule type" value="Genomic_DNA"/>
</dbReference>
<evidence type="ECO:0000313" key="3">
    <source>
        <dbReference type="Proteomes" id="UP000646426"/>
    </source>
</evidence>
<keyword evidence="1" id="KW-0732">Signal</keyword>
<evidence type="ECO:0000256" key="1">
    <source>
        <dbReference type="SAM" id="SignalP"/>
    </source>
</evidence>
<protein>
    <submittedName>
        <fullName evidence="2">Uncharacterized protein</fullName>
    </submittedName>
</protein>
<sequence>MINAMHRSFALALASMLALTPAQAQQYPGGSHAIAGPQGTLVINSGFVNNLNVHTFQVYSFLFKPKSKTGSWHQIPVLEGDDTNNLKFVITTANTADFLLRDAKVSVSGQKMLLHVAQKKYKDTPYDDDATVEVRRYELQQSPDEQRWIFRLTSVRDAGTKATVEQALHLIPTPPRAGTTRPK</sequence>
<dbReference type="Proteomes" id="UP000646426">
    <property type="component" value="Unassembled WGS sequence"/>
</dbReference>
<reference evidence="2" key="1">
    <citation type="journal article" date="2014" name="Int. J. Syst. Evol. Microbiol.">
        <title>Complete genome sequence of Corynebacterium casei LMG S-19264T (=DSM 44701T), isolated from a smear-ripened cheese.</title>
        <authorList>
            <consortium name="US DOE Joint Genome Institute (JGI-PGF)"/>
            <person name="Walter F."/>
            <person name="Albersmeier A."/>
            <person name="Kalinowski J."/>
            <person name="Ruckert C."/>
        </authorList>
    </citation>
    <scope>NUCLEOTIDE SEQUENCE</scope>
    <source>
        <strain evidence="2">KCTC 23077</strain>
    </source>
</reference>
<gene>
    <name evidence="2" type="ORF">GCM10007067_20170</name>
</gene>
<name>A0A918T062_9GAMM</name>
<accession>A0A918T062</accession>
<comment type="caution">
    <text evidence="2">The sequence shown here is derived from an EMBL/GenBank/DDBJ whole genome shotgun (WGS) entry which is preliminary data.</text>
</comment>
<feature type="chain" id="PRO_5037846758" evidence="1">
    <location>
        <begin position="25"/>
        <end position="183"/>
    </location>
</feature>
<reference evidence="2" key="2">
    <citation type="submission" date="2020-09" db="EMBL/GenBank/DDBJ databases">
        <authorList>
            <person name="Sun Q."/>
            <person name="Kim S."/>
        </authorList>
    </citation>
    <scope>NUCLEOTIDE SEQUENCE</scope>
    <source>
        <strain evidence="2">KCTC 23077</strain>
    </source>
</reference>
<proteinExistence type="predicted"/>
<organism evidence="2 3">
    <name type="scientific">Cognatilysobacter bugurensis</name>
    <dbReference type="NCBI Taxonomy" id="543356"/>
    <lineage>
        <taxon>Bacteria</taxon>
        <taxon>Pseudomonadati</taxon>
        <taxon>Pseudomonadota</taxon>
        <taxon>Gammaproteobacteria</taxon>
        <taxon>Lysobacterales</taxon>
        <taxon>Lysobacteraceae</taxon>
        <taxon>Cognatilysobacter</taxon>
    </lineage>
</organism>
<feature type="signal peptide" evidence="1">
    <location>
        <begin position="1"/>
        <end position="24"/>
    </location>
</feature>
<dbReference type="AlphaFoldDB" id="A0A918T062"/>